<dbReference type="PIRSF" id="PIRSF026426">
    <property type="entry name" value="DUF1499"/>
    <property type="match status" value="1"/>
</dbReference>
<dbReference type="STRING" id="472759.Nhal_2759"/>
<gene>
    <name evidence="1" type="ordered locus">Nhal_2759</name>
</gene>
<evidence type="ECO:0000313" key="2">
    <source>
        <dbReference type="Proteomes" id="UP000001844"/>
    </source>
</evidence>
<evidence type="ECO:0000313" key="1">
    <source>
        <dbReference type="EMBL" id="ADE15826.1"/>
    </source>
</evidence>
<dbReference type="EMBL" id="CP001798">
    <property type="protein sequence ID" value="ADE15826.1"/>
    <property type="molecule type" value="Genomic_DNA"/>
</dbReference>
<protein>
    <recommendedName>
        <fullName evidence="3">DUF1499 domain-containing protein</fullName>
    </recommendedName>
</protein>
<dbReference type="AlphaFoldDB" id="D5BXE3"/>
<keyword evidence="2" id="KW-1185">Reference proteome</keyword>
<name>D5BXE3_NITHN</name>
<accession>D5BXE3</accession>
<reference evidence="2" key="1">
    <citation type="submission" date="2010-04" db="EMBL/GenBank/DDBJ databases">
        <title>Complete genome sequence of Nitrosococcus halophilus Nc4, a salt-adapted, aerobic obligate ammonia-oxidizing sulfur purple bacterium.</title>
        <authorList>
            <consortium name="US DOE Joint Genome Institute"/>
            <person name="Campbell M.A."/>
            <person name="Malfatti S.A."/>
            <person name="Chain P.S.G."/>
            <person name="Heidelberg J.F."/>
            <person name="Ward B.B."/>
            <person name="Klotz M.G."/>
        </authorList>
    </citation>
    <scope>NUCLEOTIDE SEQUENCE [LARGE SCALE GENOMIC DNA]</scope>
    <source>
        <strain evidence="2">Nc4</strain>
    </source>
</reference>
<dbReference type="Proteomes" id="UP000001844">
    <property type="component" value="Chromosome"/>
</dbReference>
<dbReference type="RefSeq" id="WP_013033683.1">
    <property type="nucleotide sequence ID" value="NC_013960.1"/>
</dbReference>
<sequence length="152" mass="17734">MMNILLAAFLLMSCTLERSEMLGIHNNKLSPCPSNPNCVCSDSHDEKHYIEPYRLKVEPHQGWEALKEVISSLPRTRIISVSSHYLHTEARSRIFRFVDDLEFQLRPQQRIIAVRSAARLGYYDFGVNRSRIEEIRHKLRIREVLQSAVESQ</sequence>
<dbReference type="Pfam" id="PF07386">
    <property type="entry name" value="DUF1499"/>
    <property type="match status" value="1"/>
</dbReference>
<organism evidence="1 2">
    <name type="scientific">Nitrosococcus halophilus (strain Nc4)</name>
    <dbReference type="NCBI Taxonomy" id="472759"/>
    <lineage>
        <taxon>Bacteria</taxon>
        <taxon>Pseudomonadati</taxon>
        <taxon>Pseudomonadota</taxon>
        <taxon>Gammaproteobacteria</taxon>
        <taxon>Chromatiales</taxon>
        <taxon>Chromatiaceae</taxon>
        <taxon>Nitrosococcus</taxon>
    </lineage>
</organism>
<dbReference type="KEGG" id="nhl:Nhal_2759"/>
<dbReference type="PANTHER" id="PTHR34801:SF6">
    <property type="entry name" value="SLL1620 PROTEIN"/>
    <property type="match status" value="1"/>
</dbReference>
<dbReference type="PANTHER" id="PTHR34801">
    <property type="entry name" value="EXPRESSED PROTEIN"/>
    <property type="match status" value="1"/>
</dbReference>
<evidence type="ECO:0008006" key="3">
    <source>
        <dbReference type="Google" id="ProtNLM"/>
    </source>
</evidence>
<dbReference type="HOGENOM" id="CLU_105603_3_0_6"/>
<proteinExistence type="predicted"/>
<dbReference type="InterPro" id="IPR010865">
    <property type="entry name" value="DUF1499"/>
</dbReference>
<dbReference type="eggNOG" id="COG4446">
    <property type="taxonomic scope" value="Bacteria"/>
</dbReference>